<dbReference type="SUPFAM" id="SSF46689">
    <property type="entry name" value="Homeodomain-like"/>
    <property type="match status" value="1"/>
</dbReference>
<dbReference type="GO" id="GO:0005829">
    <property type="term" value="C:cytosol"/>
    <property type="evidence" value="ECO:0007669"/>
    <property type="project" value="TreeGrafter"/>
</dbReference>
<name>R1GTB0_9GAMM</name>
<evidence type="ECO:0000259" key="4">
    <source>
        <dbReference type="PROSITE" id="PS01124"/>
    </source>
</evidence>
<dbReference type="InterPro" id="IPR009057">
    <property type="entry name" value="Homeodomain-like_sf"/>
</dbReference>
<keyword evidence="2" id="KW-0238">DNA-binding</keyword>
<dbReference type="EMBL" id="ANFM02000020">
    <property type="protein sequence ID" value="EOD79423.1"/>
    <property type="molecule type" value="Genomic_DNA"/>
</dbReference>
<reference evidence="5 6" key="1">
    <citation type="journal article" date="2014" name="PLoS ONE">
        <title>Grimontia indica AK16(T), sp. nov., Isolated from a Seawater Sample Reports the Presence of Pathogenic Genes Similar to Vibrio Genus.</title>
        <authorList>
            <person name="Singh A."/>
            <person name="Vaidya B."/>
            <person name="Khatri I."/>
            <person name="Srinivas T.N."/>
            <person name="Subramanian S."/>
            <person name="Korpole S."/>
            <person name="Pinnaka A.K."/>
        </authorList>
    </citation>
    <scope>NUCLEOTIDE SEQUENCE [LARGE SCALE GENOMIC DNA]</scope>
    <source>
        <strain evidence="5 6">AK16</strain>
    </source>
</reference>
<evidence type="ECO:0000256" key="2">
    <source>
        <dbReference type="ARBA" id="ARBA00023125"/>
    </source>
</evidence>
<dbReference type="Proteomes" id="UP000011223">
    <property type="component" value="Unassembled WGS sequence"/>
</dbReference>
<keyword evidence="6" id="KW-1185">Reference proteome</keyword>
<evidence type="ECO:0000313" key="6">
    <source>
        <dbReference type="Proteomes" id="UP000011223"/>
    </source>
</evidence>
<comment type="caution">
    <text evidence="5">The sequence shown here is derived from an EMBL/GenBank/DDBJ whole genome shotgun (WGS) entry which is preliminary data.</text>
</comment>
<evidence type="ECO:0000313" key="5">
    <source>
        <dbReference type="EMBL" id="EOD79423.1"/>
    </source>
</evidence>
<dbReference type="SMART" id="SM00342">
    <property type="entry name" value="HTH_ARAC"/>
    <property type="match status" value="1"/>
</dbReference>
<gene>
    <name evidence="5" type="ORF">D515_01771</name>
</gene>
<accession>R1GTB0</accession>
<evidence type="ECO:0000256" key="1">
    <source>
        <dbReference type="ARBA" id="ARBA00023015"/>
    </source>
</evidence>
<keyword evidence="3" id="KW-0804">Transcription</keyword>
<dbReference type="InterPro" id="IPR018060">
    <property type="entry name" value="HTH_AraC"/>
</dbReference>
<dbReference type="Pfam" id="PF12833">
    <property type="entry name" value="HTH_18"/>
    <property type="match status" value="1"/>
</dbReference>
<dbReference type="Gene3D" id="1.10.10.60">
    <property type="entry name" value="Homeodomain-like"/>
    <property type="match status" value="1"/>
</dbReference>
<organism evidence="5 6">
    <name type="scientific">Grimontia indica</name>
    <dbReference type="NCBI Taxonomy" id="1056512"/>
    <lineage>
        <taxon>Bacteria</taxon>
        <taxon>Pseudomonadati</taxon>
        <taxon>Pseudomonadota</taxon>
        <taxon>Gammaproteobacteria</taxon>
        <taxon>Vibrionales</taxon>
        <taxon>Vibrionaceae</taxon>
        <taxon>Grimontia</taxon>
    </lineage>
</organism>
<dbReference type="GO" id="GO:0000976">
    <property type="term" value="F:transcription cis-regulatory region binding"/>
    <property type="evidence" value="ECO:0007669"/>
    <property type="project" value="TreeGrafter"/>
</dbReference>
<keyword evidence="1" id="KW-0805">Transcription regulation</keyword>
<dbReference type="Pfam" id="PF12625">
    <property type="entry name" value="Arabinose_bd"/>
    <property type="match status" value="1"/>
</dbReference>
<protein>
    <submittedName>
        <fullName evidence="5">Transcriptional regulator, AraC family protein</fullName>
    </submittedName>
</protein>
<evidence type="ECO:0000256" key="3">
    <source>
        <dbReference type="ARBA" id="ARBA00023163"/>
    </source>
</evidence>
<feature type="domain" description="HTH araC/xylS-type" evidence="4">
    <location>
        <begin position="217"/>
        <end position="315"/>
    </location>
</feature>
<dbReference type="eggNOG" id="COG2207">
    <property type="taxonomic scope" value="Bacteria"/>
</dbReference>
<sequence length="319" mass="36102">MISSVCGLMNIQAQGVLERAQLSNRVLHADDKGVDVHTYFRIWDVMASEYSKPDFPVRLGEVYARAPLNPAIFAFSCSQNLTAAFHRLAVFKPLMGPFGLKVMKGKKGLTVEFVTANPTVLTPPSFALMELIYFVSIARLHTGLYIKPKAASAPSRCALIEEKLECRIDVSRRVTLSFSLEDADRVLISSNESFWREIEPSLKRQLSKEEESDCIVDKVKLTLQDALPSGDASAEGIARRLNVSKRTLQRRLSQESTTYKSVLEETRILLAKHYLDNTTLSTNEIAYLMGFTEQSSFFRACQRWFQMTPSAYRKRRRSI</sequence>
<proteinExistence type="predicted"/>
<dbReference type="GO" id="GO:0003700">
    <property type="term" value="F:DNA-binding transcription factor activity"/>
    <property type="evidence" value="ECO:0007669"/>
    <property type="project" value="InterPro"/>
</dbReference>
<dbReference type="InterPro" id="IPR032687">
    <property type="entry name" value="AraC-type_N"/>
</dbReference>
<dbReference type="AlphaFoldDB" id="R1GTB0"/>
<dbReference type="PANTHER" id="PTHR47894:SF4">
    <property type="entry name" value="HTH-TYPE TRANSCRIPTIONAL REGULATOR GADX"/>
    <property type="match status" value="1"/>
</dbReference>
<dbReference type="PROSITE" id="PS01124">
    <property type="entry name" value="HTH_ARAC_FAMILY_2"/>
    <property type="match status" value="1"/>
</dbReference>
<dbReference type="PANTHER" id="PTHR47894">
    <property type="entry name" value="HTH-TYPE TRANSCRIPTIONAL REGULATOR GADX"/>
    <property type="match status" value="1"/>
</dbReference>